<feature type="transmembrane region" description="Helical" evidence="2">
    <location>
        <begin position="204"/>
        <end position="222"/>
    </location>
</feature>
<keyword evidence="2" id="KW-0472">Membrane</keyword>
<reference evidence="3" key="1">
    <citation type="submission" date="2023-10" db="EMBL/GenBank/DDBJ databases">
        <title>Chromosome-level genome of the transformable northern wattle, Acacia crassicarpa.</title>
        <authorList>
            <person name="Massaro I."/>
            <person name="Sinha N.R."/>
            <person name="Poethig S."/>
            <person name="Leichty A.R."/>
        </authorList>
    </citation>
    <scope>NUCLEOTIDE SEQUENCE</scope>
    <source>
        <strain evidence="3">Acra3RX</strain>
        <tissue evidence="3">Leaf</tissue>
    </source>
</reference>
<keyword evidence="2" id="KW-0812">Transmembrane</keyword>
<evidence type="ECO:0008006" key="5">
    <source>
        <dbReference type="Google" id="ProtNLM"/>
    </source>
</evidence>
<feature type="compositionally biased region" description="Basic and acidic residues" evidence="1">
    <location>
        <begin position="128"/>
        <end position="139"/>
    </location>
</feature>
<feature type="compositionally biased region" description="Polar residues" evidence="1">
    <location>
        <begin position="110"/>
        <end position="127"/>
    </location>
</feature>
<evidence type="ECO:0000313" key="3">
    <source>
        <dbReference type="EMBL" id="KAK4253689.1"/>
    </source>
</evidence>
<evidence type="ECO:0000313" key="4">
    <source>
        <dbReference type="Proteomes" id="UP001293593"/>
    </source>
</evidence>
<comment type="caution">
    <text evidence="3">The sequence shown here is derived from an EMBL/GenBank/DDBJ whole genome shotgun (WGS) entry which is preliminary data.</text>
</comment>
<keyword evidence="4" id="KW-1185">Reference proteome</keyword>
<gene>
    <name evidence="3" type="ORF">QN277_010331</name>
</gene>
<dbReference type="PANTHER" id="PTHR37222">
    <property type="entry name" value="OS02G0718000 PROTEIN"/>
    <property type="match status" value="1"/>
</dbReference>
<proteinExistence type="predicted"/>
<evidence type="ECO:0000256" key="1">
    <source>
        <dbReference type="SAM" id="MobiDB-lite"/>
    </source>
</evidence>
<feature type="transmembrane region" description="Helical" evidence="2">
    <location>
        <begin position="291"/>
        <end position="309"/>
    </location>
</feature>
<feature type="compositionally biased region" description="Basic and acidic residues" evidence="1">
    <location>
        <begin position="146"/>
        <end position="155"/>
    </location>
</feature>
<sequence length="313" mass="34961">MAAIISRRLGSRLLKPSHSSSLSMFSSNFKKLQNPISESQPSSLSNLQCYSTFTLAQTSQLTASNMIVKPRTFWASSSTLISQNSYKNPGLKDQGKLFGQKPRNLDLSILRSSNVNSRDHPTIQSSVEKPRSFSTEKPRSFSTEKPSPESEKPQDPEAYPSQNPHFKHQEIEGPTVERDLSALAEETRDVLEKMMKNMYSLTKAMAFLGLVQLGLGAWITYIKGSSSPITEVSIQSFLAFAFPFSLAFLLRQSLKPMYFFKKKEEEGRLQILTLTLQVAKQLNLFFVRTRGVSIICISGLSAGVVYLVLSRVS</sequence>
<accession>A0AAE1M6J8</accession>
<dbReference type="EMBL" id="JAWXYG010000015">
    <property type="protein sequence ID" value="KAK4253689.1"/>
    <property type="molecule type" value="Genomic_DNA"/>
</dbReference>
<dbReference type="Proteomes" id="UP001293593">
    <property type="component" value="Unassembled WGS sequence"/>
</dbReference>
<feature type="region of interest" description="Disordered" evidence="1">
    <location>
        <begin position="110"/>
        <end position="178"/>
    </location>
</feature>
<dbReference type="PANTHER" id="PTHR37222:SF1">
    <property type="entry name" value="OS02G0718000 PROTEIN"/>
    <property type="match status" value="1"/>
</dbReference>
<evidence type="ECO:0000256" key="2">
    <source>
        <dbReference type="SAM" id="Phobius"/>
    </source>
</evidence>
<keyword evidence="2" id="KW-1133">Transmembrane helix</keyword>
<name>A0AAE1M6J8_9FABA</name>
<organism evidence="3 4">
    <name type="scientific">Acacia crassicarpa</name>
    <name type="common">northern wattle</name>
    <dbReference type="NCBI Taxonomy" id="499986"/>
    <lineage>
        <taxon>Eukaryota</taxon>
        <taxon>Viridiplantae</taxon>
        <taxon>Streptophyta</taxon>
        <taxon>Embryophyta</taxon>
        <taxon>Tracheophyta</taxon>
        <taxon>Spermatophyta</taxon>
        <taxon>Magnoliopsida</taxon>
        <taxon>eudicotyledons</taxon>
        <taxon>Gunneridae</taxon>
        <taxon>Pentapetalae</taxon>
        <taxon>rosids</taxon>
        <taxon>fabids</taxon>
        <taxon>Fabales</taxon>
        <taxon>Fabaceae</taxon>
        <taxon>Caesalpinioideae</taxon>
        <taxon>mimosoid clade</taxon>
        <taxon>Acacieae</taxon>
        <taxon>Acacia</taxon>
    </lineage>
</organism>
<feature type="transmembrane region" description="Helical" evidence="2">
    <location>
        <begin position="234"/>
        <end position="254"/>
    </location>
</feature>
<feature type="compositionally biased region" description="Basic and acidic residues" evidence="1">
    <location>
        <begin position="167"/>
        <end position="178"/>
    </location>
</feature>
<protein>
    <recommendedName>
        <fullName evidence="5">Transmembrane protein</fullName>
    </recommendedName>
</protein>
<dbReference type="AlphaFoldDB" id="A0AAE1M6J8"/>